<gene>
    <name evidence="8" type="ORF">PSALAMII_LOCUS9762</name>
</gene>
<evidence type="ECO:0000256" key="3">
    <source>
        <dbReference type="ARBA" id="ARBA00023015"/>
    </source>
</evidence>
<keyword evidence="3" id="KW-0805">Transcription regulation</keyword>
<comment type="caution">
    <text evidence="8">The sequence shown here is derived from an EMBL/GenBank/DDBJ whole genome shotgun (WGS) entry which is preliminary data.</text>
</comment>
<dbReference type="PANTHER" id="PTHR47660">
    <property type="entry name" value="TRANSCRIPTION FACTOR WITH C2H2 AND ZN(2)-CYS(6) DNA BINDING DOMAIN (EUROFUNG)-RELATED-RELATED"/>
    <property type="match status" value="1"/>
</dbReference>
<evidence type="ECO:0000256" key="4">
    <source>
        <dbReference type="ARBA" id="ARBA00023125"/>
    </source>
</evidence>
<evidence type="ECO:0000259" key="7">
    <source>
        <dbReference type="PROSITE" id="PS50048"/>
    </source>
</evidence>
<dbReference type="InterPro" id="IPR001138">
    <property type="entry name" value="Zn2Cys6_DnaBD"/>
</dbReference>
<feature type="domain" description="Zn(2)-C6 fungal-type" evidence="7">
    <location>
        <begin position="15"/>
        <end position="45"/>
    </location>
</feature>
<dbReference type="CDD" id="cd00067">
    <property type="entry name" value="GAL4"/>
    <property type="match status" value="1"/>
</dbReference>
<keyword evidence="4" id="KW-0238">DNA-binding</keyword>
<dbReference type="GO" id="GO:0000981">
    <property type="term" value="F:DNA-binding transcription factor activity, RNA polymerase II-specific"/>
    <property type="evidence" value="ECO:0007669"/>
    <property type="project" value="InterPro"/>
</dbReference>
<evidence type="ECO:0000256" key="5">
    <source>
        <dbReference type="ARBA" id="ARBA00023163"/>
    </source>
</evidence>
<evidence type="ECO:0000313" key="8">
    <source>
        <dbReference type="EMBL" id="CAG8421247.1"/>
    </source>
</evidence>
<evidence type="ECO:0000313" key="9">
    <source>
        <dbReference type="Proteomes" id="UP001152592"/>
    </source>
</evidence>
<keyword evidence="1" id="KW-0479">Metal-binding</keyword>
<dbReference type="Gene3D" id="4.10.240.10">
    <property type="entry name" value="Zn(2)-C6 fungal-type DNA-binding domain"/>
    <property type="match status" value="1"/>
</dbReference>
<evidence type="ECO:0000256" key="1">
    <source>
        <dbReference type="ARBA" id="ARBA00022723"/>
    </source>
</evidence>
<dbReference type="AlphaFoldDB" id="A0A9W4JZM4"/>
<dbReference type="PROSITE" id="PS50048">
    <property type="entry name" value="ZN2_CY6_FUNGAL_2"/>
    <property type="match status" value="1"/>
</dbReference>
<dbReference type="GO" id="GO:0008270">
    <property type="term" value="F:zinc ion binding"/>
    <property type="evidence" value="ECO:0007669"/>
    <property type="project" value="InterPro"/>
</dbReference>
<accession>A0A9W4JZM4</accession>
<keyword evidence="5" id="KW-0804">Transcription</keyword>
<keyword evidence="6" id="KW-0539">Nucleus</keyword>
<dbReference type="OrthoDB" id="5384040at2759"/>
<dbReference type="Pfam" id="PF00172">
    <property type="entry name" value="Zn_clus"/>
    <property type="match status" value="1"/>
</dbReference>
<sequence length="404" mass="45537">MPHIGQETPPPRRKSCEACKSAKRRCDTAFPTCSRCLHKGLPCFYPGRLLETCADVIANIPTSTNNEQMIDLFSQNDYLRPINAAPLHLSMRDTPLQDLTIVPPQDRVDIFEGIPISQNVDLAMTRVTPPRQLSEVLANRLQFAVDVLQNIPKMVVTENQTPWAHRQLYKSGMPREMQDAFTCCSLYMTKNDVNSPVLMSIFDTRINDLLSAAAPTTPLGLLARVHALILYLIMRLFDGGIRTQPSSDSLLAVLEGATLSLFDFIYIPHPSEPREVLPIAMDPIMSFWESWVFQESARRTVMMVFYFVKIQHFLHGKPLSTCDGKLGLEHAWYQSAHLWNAQSAFDFAVAWTENEHFIIHNADFSGVLQHATPGDVDLFGKMLLVTKIGINETKAWFYSRGGAL</sequence>
<dbReference type="GO" id="GO:0003677">
    <property type="term" value="F:DNA binding"/>
    <property type="evidence" value="ECO:0007669"/>
    <property type="project" value="UniProtKB-KW"/>
</dbReference>
<dbReference type="SMART" id="SM00066">
    <property type="entry name" value="GAL4"/>
    <property type="match status" value="1"/>
</dbReference>
<protein>
    <recommendedName>
        <fullName evidence="7">Zn(2)-C6 fungal-type domain-containing protein</fullName>
    </recommendedName>
</protein>
<name>A0A9W4JZM4_9EURO</name>
<keyword evidence="2" id="KW-0862">Zinc</keyword>
<reference evidence="8" key="1">
    <citation type="submission" date="2021-07" db="EMBL/GenBank/DDBJ databases">
        <authorList>
            <person name="Branca A.L. A."/>
        </authorList>
    </citation>
    <scope>NUCLEOTIDE SEQUENCE</scope>
</reference>
<organism evidence="8 9">
    <name type="scientific">Penicillium salamii</name>
    <dbReference type="NCBI Taxonomy" id="1612424"/>
    <lineage>
        <taxon>Eukaryota</taxon>
        <taxon>Fungi</taxon>
        <taxon>Dikarya</taxon>
        <taxon>Ascomycota</taxon>
        <taxon>Pezizomycotina</taxon>
        <taxon>Eurotiomycetes</taxon>
        <taxon>Eurotiomycetidae</taxon>
        <taxon>Eurotiales</taxon>
        <taxon>Aspergillaceae</taxon>
        <taxon>Penicillium</taxon>
    </lineage>
</organism>
<evidence type="ECO:0000256" key="6">
    <source>
        <dbReference type="ARBA" id="ARBA00023242"/>
    </source>
</evidence>
<dbReference type="EMBL" id="CAJVPD010000282">
    <property type="protein sequence ID" value="CAG8421247.1"/>
    <property type="molecule type" value="Genomic_DNA"/>
</dbReference>
<dbReference type="PROSITE" id="PS00463">
    <property type="entry name" value="ZN2_CY6_FUNGAL_1"/>
    <property type="match status" value="1"/>
</dbReference>
<dbReference type="PANTHER" id="PTHR47660:SF3">
    <property type="entry name" value="FINGER DOMAIN PROTEIN, PUTATIVE (AFU_ORTHOLOGUE AFUA_4G03310)-RELATED"/>
    <property type="match status" value="1"/>
</dbReference>
<dbReference type="SUPFAM" id="SSF57701">
    <property type="entry name" value="Zn2/Cys6 DNA-binding domain"/>
    <property type="match status" value="1"/>
</dbReference>
<dbReference type="InterPro" id="IPR036864">
    <property type="entry name" value="Zn2-C6_fun-type_DNA-bd_sf"/>
</dbReference>
<proteinExistence type="predicted"/>
<dbReference type="Proteomes" id="UP001152592">
    <property type="component" value="Unassembled WGS sequence"/>
</dbReference>
<evidence type="ECO:0000256" key="2">
    <source>
        <dbReference type="ARBA" id="ARBA00022833"/>
    </source>
</evidence>